<dbReference type="AlphaFoldDB" id="A0A381U1Z7"/>
<organism evidence="1">
    <name type="scientific">marine metagenome</name>
    <dbReference type="NCBI Taxonomy" id="408172"/>
    <lineage>
        <taxon>unclassified sequences</taxon>
        <taxon>metagenomes</taxon>
        <taxon>ecological metagenomes</taxon>
    </lineage>
</organism>
<sequence length="282" mass="30462">VPPVGELSFNDPPGDVHIKYGYITGDEFYVIKIASGFWNNEQLGIPNGQGMMLLFKQQTGQCEAILLDDAYLTDVRTAVAGAICAELFANEVNCIGVLGTGLQARMQVQYLKNITSCHKVLVWGRNRKKMEIYQKDMARLGFQVDLSSAPKDVAKECNLIITTTASTVPLLSSIDIQPGTHITAMGSDTLTKQELEVDILSMADLVVADSIAQCKERGEIFHGLTSGSITEDEIVELGSILNGSQAGRSSPDQITVADLTGVAVQDIQIAAAVHKAYKENNK</sequence>
<dbReference type="Pfam" id="PF02423">
    <property type="entry name" value="OCD_Mu_crystall"/>
    <property type="match status" value="1"/>
</dbReference>
<dbReference type="GO" id="GO:0005737">
    <property type="term" value="C:cytoplasm"/>
    <property type="evidence" value="ECO:0007669"/>
    <property type="project" value="TreeGrafter"/>
</dbReference>
<protein>
    <recommendedName>
        <fullName evidence="2">Ornithine cyclodeaminase</fullName>
    </recommendedName>
</protein>
<gene>
    <name evidence="1" type="ORF">METZ01_LOCUS74958</name>
</gene>
<evidence type="ECO:0000313" key="1">
    <source>
        <dbReference type="EMBL" id="SVA22104.1"/>
    </source>
</evidence>
<dbReference type="PANTHER" id="PTHR13812">
    <property type="entry name" value="KETIMINE REDUCTASE MU-CRYSTALLIN"/>
    <property type="match status" value="1"/>
</dbReference>
<reference evidence="1" key="1">
    <citation type="submission" date="2018-05" db="EMBL/GenBank/DDBJ databases">
        <authorList>
            <person name="Lanie J.A."/>
            <person name="Ng W.-L."/>
            <person name="Kazmierczak K.M."/>
            <person name="Andrzejewski T.M."/>
            <person name="Davidsen T.M."/>
            <person name="Wayne K.J."/>
            <person name="Tettelin H."/>
            <person name="Glass J.I."/>
            <person name="Rusch D."/>
            <person name="Podicherti R."/>
            <person name="Tsui H.-C.T."/>
            <person name="Winkler M.E."/>
        </authorList>
    </citation>
    <scope>NUCLEOTIDE SEQUENCE</scope>
</reference>
<feature type="non-terminal residue" evidence="1">
    <location>
        <position position="1"/>
    </location>
</feature>
<dbReference type="PIRSF" id="PIRSF001439">
    <property type="entry name" value="CryM"/>
    <property type="match status" value="1"/>
</dbReference>
<name>A0A381U1Z7_9ZZZZ</name>
<accession>A0A381U1Z7</accession>
<dbReference type="EMBL" id="UINC01005562">
    <property type="protein sequence ID" value="SVA22104.1"/>
    <property type="molecule type" value="Genomic_DNA"/>
</dbReference>
<evidence type="ECO:0008006" key="2">
    <source>
        <dbReference type="Google" id="ProtNLM"/>
    </source>
</evidence>
<dbReference type="InterPro" id="IPR023401">
    <property type="entry name" value="ODC_N"/>
</dbReference>
<dbReference type="Gene3D" id="3.40.50.720">
    <property type="entry name" value="NAD(P)-binding Rossmann-like Domain"/>
    <property type="match status" value="1"/>
</dbReference>
<dbReference type="InterPro" id="IPR003462">
    <property type="entry name" value="ODC_Mu_crystall"/>
</dbReference>
<dbReference type="SUPFAM" id="SSF51735">
    <property type="entry name" value="NAD(P)-binding Rossmann-fold domains"/>
    <property type="match status" value="1"/>
</dbReference>
<dbReference type="PANTHER" id="PTHR13812:SF19">
    <property type="entry name" value="KETIMINE REDUCTASE MU-CRYSTALLIN"/>
    <property type="match status" value="1"/>
</dbReference>
<proteinExistence type="predicted"/>
<dbReference type="Gene3D" id="3.30.1780.10">
    <property type="entry name" value="ornithine cyclodeaminase, domain 1"/>
    <property type="match status" value="1"/>
</dbReference>
<dbReference type="InterPro" id="IPR036291">
    <property type="entry name" value="NAD(P)-bd_dom_sf"/>
</dbReference>